<dbReference type="PROSITE" id="PS00104">
    <property type="entry name" value="EPSP_SYNTHASE_1"/>
    <property type="match status" value="1"/>
</dbReference>
<comment type="pathway">
    <text evidence="1 7">Metabolic intermediate biosynthesis; chorismate biosynthesis; chorismate from D-erythrose 4-phosphate and phosphoenolpyruvate: step 6/7.</text>
</comment>
<dbReference type="HAMAP" id="MF_00210">
    <property type="entry name" value="EPSP_synth"/>
    <property type="match status" value="1"/>
</dbReference>
<dbReference type="SUPFAM" id="SSF55205">
    <property type="entry name" value="EPT/RTPC-like"/>
    <property type="match status" value="1"/>
</dbReference>
<keyword evidence="7" id="KW-0963">Cytoplasm</keyword>
<comment type="caution">
    <text evidence="9">The sequence shown here is derived from an EMBL/GenBank/DDBJ whole genome shotgun (WGS) entry which is preliminary data.</text>
</comment>
<dbReference type="InterPro" id="IPR013792">
    <property type="entry name" value="RNA3'P_cycl/enolpyr_Trfase_a/b"/>
</dbReference>
<comment type="similarity">
    <text evidence="2 7">Belongs to the EPSP synthase family.</text>
</comment>
<organism evidence="9 10">
    <name type="scientific">Pseudoclavibacter chungangensis</name>
    <dbReference type="NCBI Taxonomy" id="587635"/>
    <lineage>
        <taxon>Bacteria</taxon>
        <taxon>Bacillati</taxon>
        <taxon>Actinomycetota</taxon>
        <taxon>Actinomycetes</taxon>
        <taxon>Micrococcales</taxon>
        <taxon>Microbacteriaceae</taxon>
        <taxon>Pseudoclavibacter</taxon>
    </lineage>
</organism>
<comment type="function">
    <text evidence="7">Catalyzes the transfer of the enolpyruvyl moiety of phosphoenolpyruvate (PEP) to the 5-hydroxyl of shikimate-3-phosphate (S3P) to produce enolpyruvyl shikimate-3-phosphate and inorganic phosphate.</text>
</comment>
<dbReference type="Proteomes" id="UP000467240">
    <property type="component" value="Unassembled WGS sequence"/>
</dbReference>
<evidence type="ECO:0000256" key="4">
    <source>
        <dbReference type="ARBA" id="ARBA00022679"/>
    </source>
</evidence>
<dbReference type="RefSeq" id="WP_158041251.1">
    <property type="nucleotide sequence ID" value="NZ_JACCFV010000001.1"/>
</dbReference>
<accession>A0A7J5BRJ2</accession>
<evidence type="ECO:0000256" key="6">
    <source>
        <dbReference type="ARBA" id="ARBA00044633"/>
    </source>
</evidence>
<feature type="binding site" evidence="7">
    <location>
        <position position="54"/>
    </location>
    <ligand>
        <name>3-phosphoshikimate</name>
        <dbReference type="ChEBI" id="CHEBI:145989"/>
    </ligand>
</feature>
<feature type="binding site" evidence="7">
    <location>
        <position position="379"/>
    </location>
    <ligand>
        <name>phosphoenolpyruvate</name>
        <dbReference type="ChEBI" id="CHEBI:58702"/>
    </ligand>
</feature>
<name>A0A7J5BRJ2_9MICO</name>
<dbReference type="InterPro" id="IPR036968">
    <property type="entry name" value="Enolpyruvate_Tfrase_sf"/>
</dbReference>
<keyword evidence="10" id="KW-1185">Reference proteome</keyword>
<evidence type="ECO:0000256" key="2">
    <source>
        <dbReference type="ARBA" id="ARBA00009948"/>
    </source>
</evidence>
<keyword evidence="5 7" id="KW-0057">Aromatic amino acid biosynthesis</keyword>
<evidence type="ECO:0000256" key="7">
    <source>
        <dbReference type="HAMAP-Rule" id="MF_00210"/>
    </source>
</evidence>
<dbReference type="Gene3D" id="3.65.10.10">
    <property type="entry name" value="Enolpyruvate transferase domain"/>
    <property type="match status" value="2"/>
</dbReference>
<feature type="binding site" evidence="7">
    <location>
        <position position="226"/>
    </location>
    <ligand>
        <name>3-phosphoshikimate</name>
        <dbReference type="ChEBI" id="CHEBI:145989"/>
    </ligand>
</feature>
<feature type="binding site" evidence="7">
    <location>
        <position position="49"/>
    </location>
    <ligand>
        <name>phosphoenolpyruvate</name>
        <dbReference type="ChEBI" id="CHEBI:58702"/>
    </ligand>
</feature>
<proteinExistence type="inferred from homology"/>
<dbReference type="EMBL" id="WBJZ01000016">
    <property type="protein sequence ID" value="KAB1655067.1"/>
    <property type="molecule type" value="Genomic_DNA"/>
</dbReference>
<feature type="binding site" evidence="7">
    <location>
        <position position="123"/>
    </location>
    <ligand>
        <name>phosphoenolpyruvate</name>
        <dbReference type="ChEBI" id="CHEBI:58702"/>
    </ligand>
</feature>
<dbReference type="OrthoDB" id="9809920at2"/>
<reference evidence="9 10" key="1">
    <citation type="submission" date="2019-09" db="EMBL/GenBank/DDBJ databases">
        <title>Phylogeny of genus Pseudoclavibacter and closely related genus.</title>
        <authorList>
            <person name="Li Y."/>
        </authorList>
    </citation>
    <scope>NUCLEOTIDE SEQUENCE [LARGE SCALE GENOMIC DNA]</scope>
    <source>
        <strain evidence="9 10">DSM 23821</strain>
    </source>
</reference>
<dbReference type="CDD" id="cd01556">
    <property type="entry name" value="EPSP_synthase"/>
    <property type="match status" value="1"/>
</dbReference>
<dbReference type="Pfam" id="PF00275">
    <property type="entry name" value="EPSP_synthase"/>
    <property type="match status" value="1"/>
</dbReference>
<dbReference type="PANTHER" id="PTHR21090">
    <property type="entry name" value="AROM/DEHYDROQUINATE SYNTHASE"/>
    <property type="match status" value="1"/>
</dbReference>
<feature type="binding site" evidence="7">
    <location>
        <position position="199"/>
    </location>
    <ligand>
        <name>3-phosphoshikimate</name>
        <dbReference type="ChEBI" id="CHEBI:145989"/>
    </ligand>
</feature>
<dbReference type="AlphaFoldDB" id="A0A7J5BRJ2"/>
<dbReference type="GO" id="GO:0003866">
    <property type="term" value="F:3-phosphoshikimate 1-carboxyvinyltransferase activity"/>
    <property type="evidence" value="ECO:0007669"/>
    <property type="project" value="UniProtKB-UniRule"/>
</dbReference>
<dbReference type="GO" id="GO:0005737">
    <property type="term" value="C:cytoplasm"/>
    <property type="evidence" value="ECO:0007669"/>
    <property type="project" value="UniProtKB-SubCell"/>
</dbReference>
<dbReference type="NCBIfam" id="TIGR01356">
    <property type="entry name" value="aroA"/>
    <property type="match status" value="1"/>
</dbReference>
<dbReference type="GO" id="GO:0009423">
    <property type="term" value="P:chorismate biosynthetic process"/>
    <property type="evidence" value="ECO:0007669"/>
    <property type="project" value="UniProtKB-UniRule"/>
</dbReference>
<dbReference type="InterPro" id="IPR023193">
    <property type="entry name" value="EPSP_synthase_CS"/>
</dbReference>
<dbReference type="EC" id="2.5.1.19" evidence="7"/>
<protein>
    <recommendedName>
        <fullName evidence="7">3-phosphoshikimate 1-carboxyvinyltransferase</fullName>
        <ecNumber evidence="7">2.5.1.19</ecNumber>
    </recommendedName>
    <alternativeName>
        <fullName evidence="7">5-enolpyruvylshikimate-3-phosphate synthase</fullName>
        <shortName evidence="7">EPSP synthase</shortName>
        <shortName evidence="7">EPSPS</shortName>
    </alternativeName>
</protein>
<dbReference type="UniPathway" id="UPA00053">
    <property type="reaction ID" value="UER00089"/>
</dbReference>
<keyword evidence="3 7" id="KW-0028">Amino-acid biosynthesis</keyword>
<comment type="caution">
    <text evidence="7">Lacks conserved residue(s) required for the propagation of feature annotation.</text>
</comment>
<feature type="binding site" evidence="7">
    <location>
        <position position="348"/>
    </location>
    <ligand>
        <name>3-phosphoshikimate</name>
        <dbReference type="ChEBI" id="CHEBI:145989"/>
    </ligand>
</feature>
<feature type="binding site" evidence="7">
    <location>
        <position position="197"/>
    </location>
    <ligand>
        <name>3-phosphoshikimate</name>
        <dbReference type="ChEBI" id="CHEBI:145989"/>
    </ligand>
</feature>
<evidence type="ECO:0000313" key="10">
    <source>
        <dbReference type="Proteomes" id="UP000467240"/>
    </source>
</evidence>
<feature type="binding site" evidence="7">
    <location>
        <position position="151"/>
    </location>
    <ligand>
        <name>phosphoenolpyruvate</name>
        <dbReference type="ChEBI" id="CHEBI:58702"/>
    </ligand>
</feature>
<dbReference type="InterPro" id="IPR006264">
    <property type="entry name" value="EPSP_synthase"/>
</dbReference>
<evidence type="ECO:0000313" key="9">
    <source>
        <dbReference type="EMBL" id="KAB1655067.1"/>
    </source>
</evidence>
<feature type="binding site" evidence="7">
    <location>
        <position position="420"/>
    </location>
    <ligand>
        <name>phosphoenolpyruvate</name>
        <dbReference type="ChEBI" id="CHEBI:58702"/>
    </ligand>
</feature>
<feature type="active site" description="Proton acceptor" evidence="7">
    <location>
        <position position="348"/>
    </location>
</feature>
<comment type="catalytic activity">
    <reaction evidence="6">
        <text>3-phosphoshikimate + phosphoenolpyruvate = 5-O-(1-carboxyvinyl)-3-phosphoshikimate + phosphate</text>
        <dbReference type="Rhea" id="RHEA:21256"/>
        <dbReference type="ChEBI" id="CHEBI:43474"/>
        <dbReference type="ChEBI" id="CHEBI:57701"/>
        <dbReference type="ChEBI" id="CHEBI:58702"/>
        <dbReference type="ChEBI" id="CHEBI:145989"/>
        <dbReference type="EC" id="2.5.1.19"/>
    </reaction>
    <physiologicalReaction direction="left-to-right" evidence="6">
        <dbReference type="Rhea" id="RHEA:21257"/>
    </physiologicalReaction>
</comment>
<comment type="subunit">
    <text evidence="7">Monomer.</text>
</comment>
<feature type="binding site" evidence="7">
    <location>
        <position position="199"/>
    </location>
    <ligand>
        <name>phosphoenolpyruvate</name>
        <dbReference type="ChEBI" id="CHEBI:58702"/>
    </ligand>
</feature>
<feature type="binding site" evidence="7">
    <location>
        <position position="445"/>
    </location>
    <ligand>
        <name>phosphoenolpyruvate</name>
        <dbReference type="ChEBI" id="CHEBI:58702"/>
    </ligand>
</feature>
<dbReference type="PROSITE" id="PS00885">
    <property type="entry name" value="EPSP_SYNTHASE_2"/>
    <property type="match status" value="1"/>
</dbReference>
<dbReference type="InterPro" id="IPR001986">
    <property type="entry name" value="Enolpyruvate_Tfrase_dom"/>
</dbReference>
<feature type="binding site" evidence="7">
    <location>
        <position position="49"/>
    </location>
    <ligand>
        <name>3-phosphoshikimate</name>
        <dbReference type="ChEBI" id="CHEBI:145989"/>
    </ligand>
</feature>
<keyword evidence="4 7" id="KW-0808">Transferase</keyword>
<feature type="binding site" evidence="7">
    <location>
        <position position="198"/>
    </location>
    <ligand>
        <name>3-phosphoshikimate</name>
        <dbReference type="ChEBI" id="CHEBI:145989"/>
    </ligand>
</feature>
<evidence type="ECO:0000259" key="8">
    <source>
        <dbReference type="Pfam" id="PF00275"/>
    </source>
</evidence>
<dbReference type="PANTHER" id="PTHR21090:SF5">
    <property type="entry name" value="PENTAFUNCTIONAL AROM POLYPEPTIDE"/>
    <property type="match status" value="1"/>
</dbReference>
<evidence type="ECO:0000256" key="1">
    <source>
        <dbReference type="ARBA" id="ARBA00004811"/>
    </source>
</evidence>
<sequence>MEIFDYSGPRFDVYREDAASEPLVLDDGPWPAPRADGPVEARLRIPGSKSRTNRELVLSALAREASILRRPLHARDTDLMVTALTQLGTTSDHLDEGGRFGDDLEIVPGTLTGGVSIDCGLAGTVMRFVPPLAALALGPVAFDGDESARRRPMGTTVEALTALGVDVRDDHRGRLPFSLYGTGRVQGGKVRIDASASSQFVSGLLLSAPRFRRGLTVRHTGEHLPSVPHIDMTLEALQGRGVAAERVDERTWHVPASPIAGAEITIEPDLSNAEPFLVAAIVAGGSVSIEDWPERTTQVGAQLVPILERFGATFERTDDGALVCSVERGIVEGHEVRGIDLDLGEAGELAPNLAALCALCSTPSRLTGIGHLRGHETDRLAALATELTKVGAEVTEFDDGLEIVPGELHGAEWSAYEDHRMATSGAIVGLAVDGVTIDDIGSTGKTLPQFPELWAELLRPGGEEPDEPGTISLADFGV</sequence>
<evidence type="ECO:0000256" key="3">
    <source>
        <dbReference type="ARBA" id="ARBA00022605"/>
    </source>
</evidence>
<dbReference type="FunFam" id="3.65.10.10:FF:000011">
    <property type="entry name" value="3-phosphoshikimate 1-carboxyvinyltransferase"/>
    <property type="match status" value="1"/>
</dbReference>
<gene>
    <name evidence="7 9" type="primary">aroA</name>
    <name evidence="9" type="ORF">F8O01_12435</name>
</gene>
<evidence type="ECO:0000256" key="5">
    <source>
        <dbReference type="ARBA" id="ARBA00023141"/>
    </source>
</evidence>
<comment type="subcellular location">
    <subcellularLocation>
        <location evidence="7">Cytoplasm</location>
    </subcellularLocation>
</comment>
<feature type="binding site" evidence="7">
    <location>
        <position position="375"/>
    </location>
    <ligand>
        <name>3-phosphoshikimate</name>
        <dbReference type="ChEBI" id="CHEBI:145989"/>
    </ligand>
</feature>
<dbReference type="GO" id="GO:0008652">
    <property type="term" value="P:amino acid biosynthetic process"/>
    <property type="evidence" value="ECO:0007669"/>
    <property type="project" value="UniProtKB-KW"/>
</dbReference>
<dbReference type="GO" id="GO:0009073">
    <property type="term" value="P:aromatic amino acid family biosynthetic process"/>
    <property type="evidence" value="ECO:0007669"/>
    <property type="project" value="UniProtKB-KW"/>
</dbReference>
<feature type="binding site" evidence="7">
    <location>
        <position position="50"/>
    </location>
    <ligand>
        <name>3-phosphoshikimate</name>
        <dbReference type="ChEBI" id="CHEBI:145989"/>
    </ligand>
</feature>
<feature type="domain" description="Enolpyruvate transferase" evidence="8">
    <location>
        <begin position="36"/>
        <end position="452"/>
    </location>
</feature>
<dbReference type="PIRSF" id="PIRSF000505">
    <property type="entry name" value="EPSPS"/>
    <property type="match status" value="1"/>
</dbReference>